<accession>A0ABD2QI16</accession>
<dbReference type="GO" id="GO:0030145">
    <property type="term" value="F:manganese ion binding"/>
    <property type="evidence" value="ECO:0007669"/>
    <property type="project" value="UniProtKB-UniRule"/>
</dbReference>
<evidence type="ECO:0000256" key="16">
    <source>
        <dbReference type="ARBA" id="ARBA00049421"/>
    </source>
</evidence>
<dbReference type="InterPro" id="IPR029044">
    <property type="entry name" value="Nucleotide-diphossugar_trans"/>
</dbReference>
<dbReference type="SUPFAM" id="SSF53448">
    <property type="entry name" value="Nucleotide-diphospho-sugar transferases"/>
    <property type="match status" value="1"/>
</dbReference>
<protein>
    <recommendedName>
        <fullName evidence="14 17">Alpha-1,3-mannosyl-glycoprotein 2-beta-N-acetylglucosaminyltransferase</fullName>
        <shortName evidence="17">GNT-I</shortName>
        <shortName evidence="17">GlcNAc-T I</shortName>
        <ecNumber evidence="14 17">2.4.1.101</ecNumber>
    </recommendedName>
    <alternativeName>
        <fullName evidence="15 17">N-glycosyl-oligosaccharide-glycoprotein N-acetylglucosaminyltransferase I</fullName>
    </alternativeName>
</protein>
<keyword evidence="10 17" id="KW-0333">Golgi apparatus</keyword>
<evidence type="ECO:0000256" key="5">
    <source>
        <dbReference type="ARBA" id="ARBA00022679"/>
    </source>
</evidence>
<evidence type="ECO:0000256" key="9">
    <source>
        <dbReference type="ARBA" id="ARBA00022989"/>
    </source>
</evidence>
<evidence type="ECO:0000256" key="11">
    <source>
        <dbReference type="ARBA" id="ARBA00023136"/>
    </source>
</evidence>
<comment type="catalytic activity">
    <reaction evidence="16 17">
        <text>N(4)-(alpha-D-Man-(1-&gt;3)-[alpha-D-Man-(1-&gt;3)-[alpha-D-Man-(1-&gt;6)]-alpha-D-Man-(1-&gt;6)]-beta-D-Man-(1-&gt;4)-beta-D-GlcNAc-(1-&gt;4)-beta-D-GlcNAc)-L-asparaginyl-[protein] (N-glucan mannose isomer 5A1,2) + UDP-N-acetyl-alpha-D-glucosamine = N(4)-{beta-D-GlcNAc-(1-&gt;2)-alpha-D-Man-(1-&gt;3)-[alpha-D-Man-(1-&gt;3)-[alpha-D-Man-(1-&gt;6)]-alpha-D-Man-(1-&gt;6)]-beta-D-Man-(1-&gt;4)-beta-D-GlcNAc-(1-&gt;4)-beta-D-GlcNAc}-L-asparaginyl-[protein] + UDP + H(+)</text>
        <dbReference type="Rhea" id="RHEA:11456"/>
        <dbReference type="Rhea" id="RHEA-COMP:14367"/>
        <dbReference type="Rhea" id="RHEA-COMP:14368"/>
        <dbReference type="ChEBI" id="CHEBI:15378"/>
        <dbReference type="ChEBI" id="CHEBI:57705"/>
        <dbReference type="ChEBI" id="CHEBI:58223"/>
        <dbReference type="ChEBI" id="CHEBI:59087"/>
        <dbReference type="ChEBI" id="CHEBI:60625"/>
        <dbReference type="EC" id="2.4.1.101"/>
    </reaction>
</comment>
<keyword evidence="8 17" id="KW-0735">Signal-anchor</keyword>
<proteinExistence type="inferred from homology"/>
<dbReference type="EC" id="2.4.1.101" evidence="14 17"/>
<keyword evidence="19" id="KW-1185">Reference proteome</keyword>
<dbReference type="FunFam" id="3.90.550.10:FF:000252">
    <property type="entry name" value="Protein O-linked-mannose beta-1,2-N-acetylglucosaminyltransferase 1"/>
    <property type="match status" value="1"/>
</dbReference>
<dbReference type="PANTHER" id="PTHR10468">
    <property type="entry name" value="PROTEIN O-LINKED-MANNOSE BETA-1,2-N-ACETYLGLUCOSAMINYLTRANSFERASE 1/ALPHA-1,3-MANNOSYL-GLYCOPROTEIN 2-BETA-N-ACETYLGLUCOSAMINYLTRANSFERASE"/>
    <property type="match status" value="1"/>
</dbReference>
<comment type="pathway">
    <text evidence="2 17">Protein modification; protein glycosylation.</text>
</comment>
<comment type="caution">
    <text evidence="18">The sequence shown here is derived from an EMBL/GenBank/DDBJ whole genome shotgun (WGS) entry which is preliminary data.</text>
</comment>
<dbReference type="InterPro" id="IPR052261">
    <property type="entry name" value="Glycosyltransferase_13"/>
</dbReference>
<evidence type="ECO:0000256" key="1">
    <source>
        <dbReference type="ARBA" id="ARBA00004323"/>
    </source>
</evidence>
<dbReference type="Pfam" id="PF03071">
    <property type="entry name" value="GNT-I"/>
    <property type="match status" value="1"/>
</dbReference>
<name>A0ABD2QI16_9PLAT</name>
<evidence type="ECO:0000256" key="6">
    <source>
        <dbReference type="ARBA" id="ARBA00022692"/>
    </source>
</evidence>
<evidence type="ECO:0000256" key="8">
    <source>
        <dbReference type="ARBA" id="ARBA00022968"/>
    </source>
</evidence>
<dbReference type="InterPro" id="IPR004139">
    <property type="entry name" value="Glyco_trans_13"/>
</dbReference>
<dbReference type="EMBL" id="JBJKFK010000253">
    <property type="protein sequence ID" value="KAL3318371.1"/>
    <property type="molecule type" value="Genomic_DNA"/>
</dbReference>
<comment type="similarity">
    <text evidence="3 17">Belongs to the glycosyltransferase 13 family.</text>
</comment>
<organism evidence="18 19">
    <name type="scientific">Cichlidogyrus casuarinus</name>
    <dbReference type="NCBI Taxonomy" id="1844966"/>
    <lineage>
        <taxon>Eukaryota</taxon>
        <taxon>Metazoa</taxon>
        <taxon>Spiralia</taxon>
        <taxon>Lophotrochozoa</taxon>
        <taxon>Platyhelminthes</taxon>
        <taxon>Monogenea</taxon>
        <taxon>Monopisthocotylea</taxon>
        <taxon>Dactylogyridea</taxon>
        <taxon>Ancyrocephalidae</taxon>
        <taxon>Cichlidogyrus</taxon>
    </lineage>
</organism>
<dbReference type="PANTHER" id="PTHR10468:SF0">
    <property type="entry name" value="ALPHA-1,3-MANNOSYL-GLYCOPROTEIN 2-BETA-N-ACETYLGLUCOSAMINYLTRANSFERASE"/>
    <property type="match status" value="1"/>
</dbReference>
<keyword evidence="11" id="KW-0472">Membrane</keyword>
<reference evidence="18 19" key="1">
    <citation type="submission" date="2024-11" db="EMBL/GenBank/DDBJ databases">
        <title>Adaptive evolution of stress response genes in parasites aligns with host niche diversity.</title>
        <authorList>
            <person name="Hahn C."/>
            <person name="Resl P."/>
        </authorList>
    </citation>
    <scope>NUCLEOTIDE SEQUENCE [LARGE SCALE GENOMIC DNA]</scope>
    <source>
        <strain evidence="18">EGGRZ-B1_66</strain>
        <tissue evidence="18">Body</tissue>
    </source>
</reference>
<keyword evidence="12 17" id="KW-0464">Manganese</keyword>
<dbReference type="Gene3D" id="3.10.180.20">
    <property type="entry name" value="N-Acetylglucosaminyltransferase I, Domain 2"/>
    <property type="match status" value="1"/>
</dbReference>
<evidence type="ECO:0000256" key="7">
    <source>
        <dbReference type="ARBA" id="ARBA00022723"/>
    </source>
</evidence>
<evidence type="ECO:0000256" key="14">
    <source>
        <dbReference type="ARBA" id="ARBA00038949"/>
    </source>
</evidence>
<keyword evidence="4 17" id="KW-0328">Glycosyltransferase</keyword>
<evidence type="ECO:0000313" key="18">
    <source>
        <dbReference type="EMBL" id="KAL3318371.1"/>
    </source>
</evidence>
<keyword evidence="6" id="KW-0812">Transmembrane</keyword>
<keyword evidence="9" id="KW-1133">Transmembrane helix</keyword>
<comment type="cofactor">
    <cofactor evidence="17">
        <name>Mn(2+)</name>
        <dbReference type="ChEBI" id="CHEBI:29035"/>
    </cofactor>
    <text evidence="17">The cofactor is mostly bound to the substrate.</text>
</comment>
<evidence type="ECO:0000256" key="3">
    <source>
        <dbReference type="ARBA" id="ARBA00006492"/>
    </source>
</evidence>
<dbReference type="AlphaFoldDB" id="A0ABD2QI16"/>
<gene>
    <name evidence="18" type="primary">MGAT1</name>
    <name evidence="18" type="ORF">Ciccas_002974</name>
</gene>
<dbReference type="GO" id="GO:0003827">
    <property type="term" value="F:alpha-1,3-mannosylglycoprotein 2-beta-N-acetylglucosaminyltransferase activity"/>
    <property type="evidence" value="ECO:0007669"/>
    <property type="project" value="UniProtKB-UniRule"/>
</dbReference>
<keyword evidence="7 17" id="KW-0479">Metal-binding</keyword>
<dbReference type="Proteomes" id="UP001626550">
    <property type="component" value="Unassembled WGS sequence"/>
</dbReference>
<keyword evidence="5" id="KW-0808">Transferase</keyword>
<comment type="function">
    <text evidence="13 17">Initiates complex N-linked carbohydrate formation. Essential for the conversion of high-mannose to hybrid and complex N-glycans.</text>
</comment>
<sequence length="376" mass="43798">RSLEIKLDTEISSLRKLYESKLSTNQLKSDLITLPVVIFACNRPTVSKAITSVLHAKSKLSVDQFYVPIFVSQDGTDAPTKAAIESFNENVTLIFHQPKSSRPIDSKLSEGYFYLSQHYKDTIDKLFIERNYTSLIILEDDLEVSPDFFHYFSTTLPILKKDSSIYCVSAWNDNGKDGLIDKYQPELLYRSDFFPGLGWMLLRSLWLEIREGWPAGFWDEYMREPGVRKTRACIRPELGRTTTFGLKGVSGGQFFNDHLRYIVKYDKEETVNFDRAENFNLLGDKESYDKWWTNKVYSAELLQVDLRIPETRPKTIYRVEYKNKKHFERLAKKFSIMSDSKRGVPRTAYLGILSFMHRGSRIFLAPERPWTGYIDK</sequence>
<evidence type="ECO:0000256" key="15">
    <source>
        <dbReference type="ARBA" id="ARBA00041712"/>
    </source>
</evidence>
<evidence type="ECO:0000256" key="4">
    <source>
        <dbReference type="ARBA" id="ARBA00022676"/>
    </source>
</evidence>
<evidence type="ECO:0000256" key="10">
    <source>
        <dbReference type="ARBA" id="ARBA00023034"/>
    </source>
</evidence>
<evidence type="ECO:0000256" key="12">
    <source>
        <dbReference type="ARBA" id="ARBA00023211"/>
    </source>
</evidence>
<evidence type="ECO:0000256" key="17">
    <source>
        <dbReference type="RuleBase" id="RU368119"/>
    </source>
</evidence>
<comment type="subcellular location">
    <subcellularLocation>
        <location evidence="1 17">Golgi apparatus membrane</location>
        <topology evidence="1 17">Single-pass type II membrane protein</topology>
    </subcellularLocation>
</comment>
<evidence type="ECO:0000313" key="19">
    <source>
        <dbReference type="Proteomes" id="UP001626550"/>
    </source>
</evidence>
<evidence type="ECO:0000256" key="13">
    <source>
        <dbReference type="ARBA" id="ARBA00037706"/>
    </source>
</evidence>
<dbReference type="GO" id="GO:0000139">
    <property type="term" value="C:Golgi membrane"/>
    <property type="evidence" value="ECO:0007669"/>
    <property type="project" value="UniProtKB-SubCell"/>
</dbReference>
<evidence type="ECO:0000256" key="2">
    <source>
        <dbReference type="ARBA" id="ARBA00004922"/>
    </source>
</evidence>
<dbReference type="Gene3D" id="3.90.550.10">
    <property type="entry name" value="Spore Coat Polysaccharide Biosynthesis Protein SpsA, Chain A"/>
    <property type="match status" value="1"/>
</dbReference>
<feature type="non-terminal residue" evidence="18">
    <location>
        <position position="1"/>
    </location>
</feature>